<dbReference type="EMBL" id="CASHTH010003053">
    <property type="protein sequence ID" value="CAI8039619.1"/>
    <property type="molecule type" value="Genomic_DNA"/>
</dbReference>
<dbReference type="InterPro" id="IPR002933">
    <property type="entry name" value="Peptidase_M20"/>
</dbReference>
<dbReference type="PIRSF" id="PIRSF001123">
    <property type="entry name" value="PepA_GA"/>
    <property type="match status" value="1"/>
</dbReference>
<evidence type="ECO:0000256" key="3">
    <source>
        <dbReference type="ARBA" id="ARBA00022670"/>
    </source>
</evidence>
<protein>
    <submittedName>
        <fullName evidence="9">Uncharacterized protein YqjE</fullName>
    </submittedName>
</protein>
<comment type="similarity">
    <text evidence="2">Belongs to the peptidase M20A family.</text>
</comment>
<dbReference type="GO" id="GO:0046872">
    <property type="term" value="F:metal ion binding"/>
    <property type="evidence" value="ECO:0007669"/>
    <property type="project" value="UniProtKB-KW"/>
</dbReference>
<keyword evidence="6" id="KW-0862">Zinc</keyword>
<keyword evidence="7" id="KW-0482">Metalloprotease</keyword>
<evidence type="ECO:0000256" key="1">
    <source>
        <dbReference type="ARBA" id="ARBA00001947"/>
    </source>
</evidence>
<dbReference type="GO" id="GO:0008237">
    <property type="term" value="F:metallopeptidase activity"/>
    <property type="evidence" value="ECO:0007669"/>
    <property type="project" value="UniProtKB-KW"/>
</dbReference>
<dbReference type="PANTHER" id="PTHR42994">
    <property type="entry name" value="PEPTIDASE T"/>
    <property type="match status" value="1"/>
</dbReference>
<dbReference type="InterPro" id="IPR008007">
    <property type="entry name" value="Peptidase_M42"/>
</dbReference>
<evidence type="ECO:0000313" key="9">
    <source>
        <dbReference type="EMBL" id="CAI8039619.1"/>
    </source>
</evidence>
<dbReference type="AlphaFoldDB" id="A0AA35T1Q9"/>
<dbReference type="Pfam" id="PF01546">
    <property type="entry name" value="Peptidase_M20"/>
    <property type="match status" value="1"/>
</dbReference>
<dbReference type="PANTHER" id="PTHR42994:SF2">
    <property type="entry name" value="PEPTIDASE"/>
    <property type="match status" value="1"/>
</dbReference>
<dbReference type="InterPro" id="IPR036264">
    <property type="entry name" value="Bact_exopeptidase_dim_dom"/>
</dbReference>
<name>A0AA35T1Q9_GEOBA</name>
<evidence type="ECO:0000256" key="2">
    <source>
        <dbReference type="ARBA" id="ARBA00006247"/>
    </source>
</evidence>
<dbReference type="InterPro" id="IPR001261">
    <property type="entry name" value="ArgE/DapE_CS"/>
</dbReference>
<dbReference type="SUPFAM" id="SSF53187">
    <property type="entry name" value="Zn-dependent exopeptidases"/>
    <property type="match status" value="1"/>
</dbReference>
<keyword evidence="5" id="KW-0378">Hydrolase</keyword>
<comment type="cofactor">
    <cofactor evidence="1">
        <name>Zn(2+)</name>
        <dbReference type="ChEBI" id="CHEBI:29105"/>
    </cofactor>
</comment>
<proteinExistence type="inferred from homology"/>
<dbReference type="Gene3D" id="3.40.630.10">
    <property type="entry name" value="Zn peptidases"/>
    <property type="match status" value="1"/>
</dbReference>
<keyword evidence="4" id="KW-0479">Metal-binding</keyword>
<dbReference type="PROSITE" id="PS00758">
    <property type="entry name" value="ARGE_DAPE_CPG2_1"/>
    <property type="match status" value="1"/>
</dbReference>
<dbReference type="InterPro" id="IPR011650">
    <property type="entry name" value="Peptidase_M20_dimer"/>
</dbReference>
<gene>
    <name evidence="9" type="ORF">GBAR_LOCUS22059</name>
</gene>
<accession>A0AA35T1Q9</accession>
<keyword evidence="3" id="KW-0645">Protease</keyword>
<sequence>MANQERLINDFCDLVRIDSPSGEEWDVALQVSDRLSNLGFQVGRDEHGNVIAREDGDSPLLLSAHMDTVDPGRSIKPQVVGDRVTSDGNTILGGDCKAGVAAILEALQAVHEDGRPRRPVQVVFTRGEEIGLVGASNLDFSMISSTEAVVFDGNGPVNTITGGSPTYMAFDIDIKGRGAHAGVEPEKGLSAIRIASDIIAELPQGRIDHETTFNVGTISGGTVRNAVPSEATVSGEFRSMNTESLELMRMQLVTALDTIRGRYSDAEINENLEMMFQMYRLDPNEATAQLVTRVMRDMGLNPDIRPSGGGTDGNVFRLHGIESVVVGMSTNLMHTIDEYVVVPDLVNTARFCEELMTFGA</sequence>
<evidence type="ECO:0000259" key="8">
    <source>
        <dbReference type="Pfam" id="PF07687"/>
    </source>
</evidence>
<dbReference type="Pfam" id="PF07687">
    <property type="entry name" value="M20_dimer"/>
    <property type="match status" value="1"/>
</dbReference>
<reference evidence="9" key="1">
    <citation type="submission" date="2023-03" db="EMBL/GenBank/DDBJ databases">
        <authorList>
            <person name="Steffen K."/>
            <person name="Cardenas P."/>
        </authorList>
    </citation>
    <scope>NUCLEOTIDE SEQUENCE</scope>
</reference>
<evidence type="ECO:0000256" key="4">
    <source>
        <dbReference type="ARBA" id="ARBA00022723"/>
    </source>
</evidence>
<evidence type="ECO:0000256" key="5">
    <source>
        <dbReference type="ARBA" id="ARBA00022801"/>
    </source>
</evidence>
<feature type="domain" description="Peptidase M20 dimerisation" evidence="8">
    <location>
        <begin position="167"/>
        <end position="259"/>
    </location>
</feature>
<organism evidence="9 10">
    <name type="scientific">Geodia barretti</name>
    <name type="common">Barrett's horny sponge</name>
    <dbReference type="NCBI Taxonomy" id="519541"/>
    <lineage>
        <taxon>Eukaryota</taxon>
        <taxon>Metazoa</taxon>
        <taxon>Porifera</taxon>
        <taxon>Demospongiae</taxon>
        <taxon>Heteroscleromorpha</taxon>
        <taxon>Tetractinellida</taxon>
        <taxon>Astrophorina</taxon>
        <taxon>Geodiidae</taxon>
        <taxon>Geodia</taxon>
    </lineage>
</organism>
<evidence type="ECO:0000256" key="7">
    <source>
        <dbReference type="ARBA" id="ARBA00023049"/>
    </source>
</evidence>
<dbReference type="Proteomes" id="UP001174909">
    <property type="component" value="Unassembled WGS sequence"/>
</dbReference>
<dbReference type="Gene3D" id="3.30.70.360">
    <property type="match status" value="1"/>
</dbReference>
<evidence type="ECO:0000313" key="10">
    <source>
        <dbReference type="Proteomes" id="UP001174909"/>
    </source>
</evidence>
<dbReference type="GO" id="GO:0006508">
    <property type="term" value="P:proteolysis"/>
    <property type="evidence" value="ECO:0007669"/>
    <property type="project" value="UniProtKB-KW"/>
</dbReference>
<evidence type="ECO:0000256" key="6">
    <source>
        <dbReference type="ARBA" id="ARBA00022833"/>
    </source>
</evidence>
<comment type="caution">
    <text evidence="9">The sequence shown here is derived from an EMBL/GenBank/DDBJ whole genome shotgun (WGS) entry which is preliminary data.</text>
</comment>
<keyword evidence="10" id="KW-1185">Reference proteome</keyword>
<dbReference type="SUPFAM" id="SSF55031">
    <property type="entry name" value="Bacterial exopeptidase dimerisation domain"/>
    <property type="match status" value="1"/>
</dbReference>